<dbReference type="InterPro" id="IPR029061">
    <property type="entry name" value="THDP-binding"/>
</dbReference>
<protein>
    <submittedName>
        <fullName evidence="5">Putative transketolase C-terminal section</fullName>
        <ecNumber evidence="5">2.2.1.1</ecNumber>
    </submittedName>
</protein>
<name>A0A078KRD5_9FIRM</name>
<keyword evidence="6" id="KW-1185">Reference proteome</keyword>
<evidence type="ECO:0000259" key="4">
    <source>
        <dbReference type="SMART" id="SM00861"/>
    </source>
</evidence>
<dbReference type="EC" id="2.2.1.1" evidence="5"/>
<comment type="cofactor">
    <cofactor evidence="1">
        <name>thiamine diphosphate</name>
        <dbReference type="ChEBI" id="CHEBI:58937"/>
    </cofactor>
</comment>
<dbReference type="GO" id="GO:0004802">
    <property type="term" value="F:transketolase activity"/>
    <property type="evidence" value="ECO:0007669"/>
    <property type="project" value="UniProtKB-EC"/>
</dbReference>
<dbReference type="SMART" id="SM00861">
    <property type="entry name" value="Transket_pyr"/>
    <property type="match status" value="1"/>
</dbReference>
<dbReference type="InterPro" id="IPR051157">
    <property type="entry name" value="PDH/Transketolase"/>
</dbReference>
<accession>A0A078KRD5</accession>
<dbReference type="HOGENOM" id="CLU_009227_1_1_9"/>
<reference evidence="6" key="1">
    <citation type="submission" date="2014-07" db="EMBL/GenBank/DDBJ databases">
        <authorList>
            <person name="Wibberg D."/>
        </authorList>
    </citation>
    <scope>NUCLEOTIDE SEQUENCE [LARGE SCALE GENOMIC DNA]</scope>
    <source>
        <strain evidence="6">DG5</strain>
    </source>
</reference>
<dbReference type="SUPFAM" id="SSF52922">
    <property type="entry name" value="TK C-terminal domain-like"/>
    <property type="match status" value="1"/>
</dbReference>
<dbReference type="FunFam" id="3.40.50.970:FF:000129">
    <property type="entry name" value="Transketolase"/>
    <property type="match status" value="1"/>
</dbReference>
<dbReference type="STRING" id="29343.CCDG5_1860"/>
<evidence type="ECO:0000256" key="1">
    <source>
        <dbReference type="ARBA" id="ARBA00001964"/>
    </source>
</evidence>
<dbReference type="KEGG" id="ccel:CCDG5_1860"/>
<dbReference type="CDD" id="cd07033">
    <property type="entry name" value="TPP_PYR_DXS_TK_like"/>
    <property type="match status" value="1"/>
</dbReference>
<sequence length="309" mass="32873">MAEIKAQRNAYGEALVELGRENGNVVVLDADLAHATMTNIFASEFPERFFNVGIAEQNLMGIACGMAQSGLTVFASTFAMFGAGRAYEIVRNSICYSKANVKIALSHSGLCVGEDGGSHQCLEDIALMRILPGMTVIVPCDWIEVKKAVKAAAAIDGPVYLRIARPPIPAITTEDTPFEIGKANVLRDGKDVCIVTMGLVAHEALKAADMLKEQGIDAAVLNMHTVKPLDKDTLFAYAEKCGRIVTAEEHLLAGGLGSAVAEAMMGKVNPKFAMVGVNDTFGRSGTPSELFAKFGIDANAIVEKCKSLF</sequence>
<dbReference type="PATRIC" id="fig|29343.3.peg.1954"/>
<evidence type="ECO:0000313" key="6">
    <source>
        <dbReference type="Proteomes" id="UP000032431"/>
    </source>
</evidence>
<dbReference type="PANTHER" id="PTHR43825">
    <property type="entry name" value="PYRUVATE DEHYDROGENASE E1 COMPONENT"/>
    <property type="match status" value="1"/>
</dbReference>
<evidence type="ECO:0000256" key="3">
    <source>
        <dbReference type="ARBA" id="ARBA00023052"/>
    </source>
</evidence>
<dbReference type="EMBL" id="LM995447">
    <property type="protein sequence ID" value="CDZ24958.1"/>
    <property type="molecule type" value="Genomic_DNA"/>
</dbReference>
<dbReference type="InterPro" id="IPR005475">
    <property type="entry name" value="Transketolase-like_Pyr-bd"/>
</dbReference>
<evidence type="ECO:0000313" key="5">
    <source>
        <dbReference type="EMBL" id="CDZ24958.1"/>
    </source>
</evidence>
<gene>
    <name evidence="5" type="ORF">CCDG5_1860</name>
</gene>
<dbReference type="PANTHER" id="PTHR43825:SF1">
    <property type="entry name" value="TRANSKETOLASE-LIKE PYRIMIDINE-BINDING DOMAIN-CONTAINING PROTEIN"/>
    <property type="match status" value="1"/>
</dbReference>
<comment type="similarity">
    <text evidence="2">Belongs to the transketolase family.</text>
</comment>
<organism evidence="5 6">
    <name type="scientific">[Clostridium] cellulosi</name>
    <dbReference type="NCBI Taxonomy" id="29343"/>
    <lineage>
        <taxon>Bacteria</taxon>
        <taxon>Bacillati</taxon>
        <taxon>Bacillota</taxon>
        <taxon>Clostridia</taxon>
        <taxon>Eubacteriales</taxon>
        <taxon>Oscillospiraceae</taxon>
        <taxon>Oscillospiraceae incertae sedis</taxon>
    </lineage>
</organism>
<evidence type="ECO:0000256" key="2">
    <source>
        <dbReference type="ARBA" id="ARBA00007131"/>
    </source>
</evidence>
<dbReference type="InterPro" id="IPR033248">
    <property type="entry name" value="Transketolase_C"/>
</dbReference>
<dbReference type="Proteomes" id="UP000032431">
    <property type="component" value="Chromosome I"/>
</dbReference>
<dbReference type="OrthoDB" id="8732661at2"/>
<keyword evidence="5" id="KW-0808">Transferase</keyword>
<dbReference type="Pfam" id="PF02779">
    <property type="entry name" value="Transket_pyr"/>
    <property type="match status" value="1"/>
</dbReference>
<dbReference type="AlphaFoldDB" id="A0A078KRD5"/>
<dbReference type="InterPro" id="IPR009014">
    <property type="entry name" value="Transketo_C/PFOR_II"/>
</dbReference>
<proteinExistence type="inferred from homology"/>
<keyword evidence="3" id="KW-0786">Thiamine pyrophosphate</keyword>
<dbReference type="SUPFAM" id="SSF52518">
    <property type="entry name" value="Thiamin diphosphate-binding fold (THDP-binding)"/>
    <property type="match status" value="1"/>
</dbReference>
<dbReference type="Gene3D" id="3.40.50.920">
    <property type="match status" value="1"/>
</dbReference>
<feature type="domain" description="Transketolase-like pyrimidine-binding" evidence="4">
    <location>
        <begin position="5"/>
        <end position="170"/>
    </location>
</feature>
<dbReference type="Pfam" id="PF02780">
    <property type="entry name" value="Transketolase_C"/>
    <property type="match status" value="1"/>
</dbReference>
<dbReference type="Gene3D" id="3.40.50.970">
    <property type="match status" value="1"/>
</dbReference>